<evidence type="ECO:0000256" key="2">
    <source>
        <dbReference type="ARBA" id="ARBA00022723"/>
    </source>
</evidence>
<reference evidence="4" key="1">
    <citation type="submission" date="2019-09" db="EMBL/GenBank/DDBJ databases">
        <title>Draft genome information of white flower Hibiscus syriacus.</title>
        <authorList>
            <person name="Kim Y.-M."/>
        </authorList>
    </citation>
    <scope>NUCLEOTIDE SEQUENCE [LARGE SCALE GENOMIC DNA]</scope>
    <source>
        <strain evidence="4">YM2019G1</strain>
    </source>
</reference>
<comment type="cofactor">
    <cofactor evidence="1">
        <name>a divalent metal cation</name>
        <dbReference type="ChEBI" id="CHEBI:60240"/>
    </cofactor>
</comment>
<dbReference type="AlphaFoldDB" id="A0A6A2Z0B5"/>
<dbReference type="Pfam" id="PF07107">
    <property type="entry name" value="WI12"/>
    <property type="match status" value="1"/>
</dbReference>
<dbReference type="InterPro" id="IPR032710">
    <property type="entry name" value="NTF2-like_dom_sf"/>
</dbReference>
<keyword evidence="5" id="KW-1185">Reference proteome</keyword>
<dbReference type="InterPro" id="IPR027806">
    <property type="entry name" value="HARBI1_dom"/>
</dbReference>
<dbReference type="Proteomes" id="UP000436088">
    <property type="component" value="Unassembled WGS sequence"/>
</dbReference>
<dbReference type="InterPro" id="IPR009798">
    <property type="entry name" value="Wun1-like"/>
</dbReference>
<evidence type="ECO:0000256" key="1">
    <source>
        <dbReference type="ARBA" id="ARBA00001968"/>
    </source>
</evidence>
<dbReference type="PANTHER" id="PTHR33703">
    <property type="entry name" value="OS07G0691300 PROTEIN"/>
    <property type="match status" value="1"/>
</dbReference>
<proteinExistence type="predicted"/>
<dbReference type="PANTHER" id="PTHR33703:SF15">
    <property type="entry name" value="WOUND-INDUCED-LIKE PROTEIN"/>
    <property type="match status" value="1"/>
</dbReference>
<sequence>MLASILKLHPILFRKPEPIQDNSTDDRWKWFKGCLGALDGTYIKVNVAAIDKPRYRTRKNEIATNVLGVCTPNMQFIYVLPGWEGSAADGRILRDAISRRNGLNVPQGCYYLCDAGYTNGEGFLAPYRARNCIERCFGILKARWVILREKSFYPVKTQCRLISACCLLHNFIRSEMPIDPIESDYTEDSRHIEEINEVEMIRHCEPSSAWTEWRDKLAEDMFTSWAHPHIESRVKLLKRQYNALSKMLNIGSGFGWNEEEKCLTTPKDVFDDWVRSHPTAAGLRNKSFSFFDDFVHIFGKERATGIAAETTTDAVEHIDVEDNAFIDALLEEEGEISKFGVAYRETAKEIKDITALLKKEAEGNDRRMSIFTEIMKIEGLPTDEMLTAGEYISKDAHKAFVRISVTETVLLLLVIMTLKLANARDETNKNQDVVLALYDALNTRDVETVHRILAPDIEWWFHGPPTYQFMMRLLTEASSDHHSFRFEVDPLSVTTFGSTVIVEGCDHKRSISWVHAWTLTAGGIITQVREYFNTSLTVTRLGSSVQSPPFNYDSSSAAEITPVRCVSVWESRFSNRVGKSVPGLVLAI</sequence>
<protein>
    <submittedName>
        <fullName evidence="4">Wound-induced protein 1</fullName>
    </submittedName>
</protein>
<dbReference type="EMBL" id="VEPZ02001236">
    <property type="protein sequence ID" value="KAE8684940.1"/>
    <property type="molecule type" value="Genomic_DNA"/>
</dbReference>
<comment type="caution">
    <text evidence="4">The sequence shown here is derived from an EMBL/GenBank/DDBJ whole genome shotgun (WGS) entry which is preliminary data.</text>
</comment>
<dbReference type="GO" id="GO:0046872">
    <property type="term" value="F:metal ion binding"/>
    <property type="evidence" value="ECO:0007669"/>
    <property type="project" value="UniProtKB-KW"/>
</dbReference>
<dbReference type="SUPFAM" id="SSF54427">
    <property type="entry name" value="NTF2-like"/>
    <property type="match status" value="1"/>
</dbReference>
<evidence type="ECO:0000313" key="4">
    <source>
        <dbReference type="EMBL" id="KAE8684940.1"/>
    </source>
</evidence>
<organism evidence="4 5">
    <name type="scientific">Hibiscus syriacus</name>
    <name type="common">Rose of Sharon</name>
    <dbReference type="NCBI Taxonomy" id="106335"/>
    <lineage>
        <taxon>Eukaryota</taxon>
        <taxon>Viridiplantae</taxon>
        <taxon>Streptophyta</taxon>
        <taxon>Embryophyta</taxon>
        <taxon>Tracheophyta</taxon>
        <taxon>Spermatophyta</taxon>
        <taxon>Magnoliopsida</taxon>
        <taxon>eudicotyledons</taxon>
        <taxon>Gunneridae</taxon>
        <taxon>Pentapetalae</taxon>
        <taxon>rosids</taxon>
        <taxon>malvids</taxon>
        <taxon>Malvales</taxon>
        <taxon>Malvaceae</taxon>
        <taxon>Malvoideae</taxon>
        <taxon>Hibiscus</taxon>
    </lineage>
</organism>
<evidence type="ECO:0000259" key="3">
    <source>
        <dbReference type="Pfam" id="PF13359"/>
    </source>
</evidence>
<accession>A0A6A2Z0B5</accession>
<gene>
    <name evidence="4" type="ORF">F3Y22_tig00111105pilonHSYRG00775</name>
</gene>
<name>A0A6A2Z0B5_HIBSY</name>
<evidence type="ECO:0000313" key="5">
    <source>
        <dbReference type="Proteomes" id="UP000436088"/>
    </source>
</evidence>
<dbReference type="Pfam" id="PF13359">
    <property type="entry name" value="DDE_Tnp_4"/>
    <property type="match status" value="1"/>
</dbReference>
<dbReference type="Gene3D" id="3.10.450.50">
    <property type="match status" value="1"/>
</dbReference>
<keyword evidence="2" id="KW-0479">Metal-binding</keyword>
<feature type="domain" description="DDE Tnp4" evidence="3">
    <location>
        <begin position="38"/>
        <end position="170"/>
    </location>
</feature>